<evidence type="ECO:0000313" key="3">
    <source>
        <dbReference type="EMBL" id="RII00401.1"/>
    </source>
</evidence>
<protein>
    <recommendedName>
        <fullName evidence="2">Amidohydrolase 3 domain-containing protein</fullName>
    </recommendedName>
</protein>
<dbReference type="AlphaFoldDB" id="A0A399FW61"/>
<keyword evidence="1" id="KW-0378">Hydrolase</keyword>
<comment type="caution">
    <text evidence="3">The sequence shown here is derived from an EMBL/GenBank/DDBJ whole genome shotgun (WGS) entry which is preliminary data.</text>
</comment>
<sequence length="544" mass="60692">MRKSYKQTSYTLLKNGLVVDGTGQKGMTGNVLINGPNIEEISRQAIDVDGEIIDCTGKVIAPGFIDIHSHQDWFLPSKEHNKFTSPFTSQGITTFIGGNCGFAPAGFKKDSPHKGEIEHTLFRFFRAGLDKLPWDSIEEYFKHLSREGISHNLSNFAGYNTTRGSIKALKPDPMRADEMKDLLWLLEEAMDQGAKGVSLGLQYEPGIFATTNELGEIARLVKRKNKIITVHAKALSALSGSYPLSLNKSHNLQAIQDMIDLARDTGVRLQFSHLIFVGTRTWGTHEKALELFDRAMLEGIDIKFDTYAHHGGASLLYVVLPEWFIVRAPEVYNNSLALRRLRFEMMFAQRLLGFGYGEMQVTYANHPELNEYNGMFLSDIASKRGLSPFENFIDFIKRGNRGVKVLMHKHSNQKIIEALMKHPASLFMTDAWSEPEGQQNPGAFGTFPRFLQLARDKKLLSLEETIHKMTGACASRVGIKDRGTLKEGLAADITVFDWNTIRDNTTVEQPAEPPTGIEFVFINGAQVLGNGKADGSLRPGVILI</sequence>
<dbReference type="Pfam" id="PF07969">
    <property type="entry name" value="Amidohydro_3"/>
    <property type="match status" value="1"/>
</dbReference>
<dbReference type="PANTHER" id="PTHR11113">
    <property type="entry name" value="N-ACETYLGLUCOSAMINE-6-PHOSPHATE DEACETYLASE"/>
    <property type="match status" value="1"/>
</dbReference>
<dbReference type="EMBL" id="NDHY01000004">
    <property type="protein sequence ID" value="RII00401.1"/>
    <property type="molecule type" value="Genomic_DNA"/>
</dbReference>
<name>A0A399FW61_UNCN2</name>
<proteinExistence type="predicted"/>
<accession>A0A399FW61</accession>
<feature type="domain" description="Amidohydrolase 3" evidence="2">
    <location>
        <begin position="446"/>
        <end position="527"/>
    </location>
</feature>
<dbReference type="GO" id="GO:0016810">
    <property type="term" value="F:hydrolase activity, acting on carbon-nitrogen (but not peptide) bonds"/>
    <property type="evidence" value="ECO:0007669"/>
    <property type="project" value="InterPro"/>
</dbReference>
<evidence type="ECO:0000259" key="2">
    <source>
        <dbReference type="Pfam" id="PF07969"/>
    </source>
</evidence>
<dbReference type="InterPro" id="IPR013108">
    <property type="entry name" value="Amidohydro_3"/>
</dbReference>
<dbReference type="InterPro" id="IPR011059">
    <property type="entry name" value="Metal-dep_hydrolase_composite"/>
</dbReference>
<dbReference type="Gene3D" id="3.20.20.140">
    <property type="entry name" value="Metal-dependent hydrolases"/>
    <property type="match status" value="2"/>
</dbReference>
<dbReference type="SUPFAM" id="SSF51556">
    <property type="entry name" value="Metallo-dependent hydrolases"/>
    <property type="match status" value="1"/>
</dbReference>
<gene>
    <name evidence="3" type="ORF">B9J77_02650</name>
</gene>
<evidence type="ECO:0000313" key="4">
    <source>
        <dbReference type="Proteomes" id="UP000266287"/>
    </source>
</evidence>
<reference evidence="3 4" key="1">
    <citation type="submission" date="2018-08" db="EMBL/GenBank/DDBJ databases">
        <title>Draft genome of candidate division NPL-UPA2 bacterium Unc8 that adapted to ultra-basic serpentinizing groundwater.</title>
        <authorList>
            <person name="Ishii S."/>
            <person name="Suzuki S."/>
            <person name="Nealson K.H."/>
        </authorList>
    </citation>
    <scope>NUCLEOTIDE SEQUENCE [LARGE SCALE GENOMIC DNA]</scope>
    <source>
        <strain evidence="3">Unc8</strain>
    </source>
</reference>
<dbReference type="Proteomes" id="UP000266287">
    <property type="component" value="Unassembled WGS sequence"/>
</dbReference>
<evidence type="ECO:0000256" key="1">
    <source>
        <dbReference type="ARBA" id="ARBA00022801"/>
    </source>
</evidence>
<organism evidence="3 4">
    <name type="scientific">candidate division NPL-UPA2 bacterium Unc8</name>
    <dbReference type="NCBI Taxonomy" id="1980939"/>
    <lineage>
        <taxon>Bacteria</taxon>
    </lineage>
</organism>
<dbReference type="InterPro" id="IPR032466">
    <property type="entry name" value="Metal_Hydrolase"/>
</dbReference>
<dbReference type="SUPFAM" id="SSF51338">
    <property type="entry name" value="Composite domain of metallo-dependent hydrolases"/>
    <property type="match status" value="1"/>
</dbReference>